<name>A0ABX0U655_9SPHN</name>
<sequence>MIRKIIAKLFPASPQPDARTKRIMERNTRLQPRRDREAAREAQRLRECRERMERAL</sequence>
<gene>
    <name evidence="1" type="ORF">FHT01_002359</name>
</gene>
<dbReference type="RefSeq" id="WP_166745500.1">
    <property type="nucleotide sequence ID" value="NZ_BAAAEV010000001.1"/>
</dbReference>
<proteinExistence type="predicted"/>
<reference evidence="1 2" key="1">
    <citation type="submission" date="2020-03" db="EMBL/GenBank/DDBJ databases">
        <title>Genomic Encyclopedia of Type Strains, Phase IV (KMG-IV): sequencing the most valuable type-strain genomes for metagenomic binning, comparative biology and taxonomic classification.</title>
        <authorList>
            <person name="Goeker M."/>
        </authorList>
    </citation>
    <scope>NUCLEOTIDE SEQUENCE [LARGE SCALE GENOMIC DNA]</scope>
    <source>
        <strain evidence="1 2">DSM 22753</strain>
    </source>
</reference>
<dbReference type="Proteomes" id="UP000788153">
    <property type="component" value="Unassembled WGS sequence"/>
</dbReference>
<keyword evidence="2" id="KW-1185">Reference proteome</keyword>
<dbReference type="EMBL" id="JAASQP010000001">
    <property type="protein sequence ID" value="NIJ24817.1"/>
    <property type="molecule type" value="Genomic_DNA"/>
</dbReference>
<comment type="caution">
    <text evidence="1">The sequence shown here is derived from an EMBL/GenBank/DDBJ whole genome shotgun (WGS) entry which is preliminary data.</text>
</comment>
<evidence type="ECO:0000313" key="1">
    <source>
        <dbReference type="EMBL" id="NIJ24817.1"/>
    </source>
</evidence>
<protein>
    <submittedName>
        <fullName evidence="1">Uncharacterized protein</fullName>
    </submittedName>
</protein>
<organism evidence="1 2">
    <name type="scientific">Sphingomonas japonica</name>
    <dbReference type="NCBI Taxonomy" id="511662"/>
    <lineage>
        <taxon>Bacteria</taxon>
        <taxon>Pseudomonadati</taxon>
        <taxon>Pseudomonadota</taxon>
        <taxon>Alphaproteobacteria</taxon>
        <taxon>Sphingomonadales</taxon>
        <taxon>Sphingomonadaceae</taxon>
        <taxon>Sphingomonas</taxon>
    </lineage>
</organism>
<evidence type="ECO:0000313" key="2">
    <source>
        <dbReference type="Proteomes" id="UP000788153"/>
    </source>
</evidence>
<accession>A0ABX0U655</accession>